<sequence>MEKPENNGYIYEGSVLAQKTEINSTENDSVYYNRNNSRMMSAYAMEEQKQQLFGICEIIQKNIRALLDKIEKIIIGIAKRESDINNEEMRSRLLDILEEYRV</sequence>
<dbReference type="EMBL" id="JABEBT010000090">
    <property type="protein sequence ID" value="KAF7632907.1"/>
    <property type="molecule type" value="Genomic_DNA"/>
</dbReference>
<gene>
    <name evidence="1" type="ORF">Mgra_00007684</name>
</gene>
<comment type="caution">
    <text evidence="1">The sequence shown here is derived from an EMBL/GenBank/DDBJ whole genome shotgun (WGS) entry which is preliminary data.</text>
</comment>
<protein>
    <submittedName>
        <fullName evidence="1">Uncharacterized protein</fullName>
    </submittedName>
</protein>
<organism evidence="1 2">
    <name type="scientific">Meloidogyne graminicola</name>
    <dbReference type="NCBI Taxonomy" id="189291"/>
    <lineage>
        <taxon>Eukaryota</taxon>
        <taxon>Metazoa</taxon>
        <taxon>Ecdysozoa</taxon>
        <taxon>Nematoda</taxon>
        <taxon>Chromadorea</taxon>
        <taxon>Rhabditida</taxon>
        <taxon>Tylenchina</taxon>
        <taxon>Tylenchomorpha</taxon>
        <taxon>Tylenchoidea</taxon>
        <taxon>Meloidogynidae</taxon>
        <taxon>Meloidogyninae</taxon>
        <taxon>Meloidogyne</taxon>
    </lineage>
</organism>
<accession>A0A8S9ZHV7</accession>
<dbReference type="AlphaFoldDB" id="A0A8S9ZHV7"/>
<name>A0A8S9ZHV7_9BILA</name>
<evidence type="ECO:0000313" key="2">
    <source>
        <dbReference type="Proteomes" id="UP000605970"/>
    </source>
</evidence>
<keyword evidence="2" id="KW-1185">Reference proteome</keyword>
<evidence type="ECO:0000313" key="1">
    <source>
        <dbReference type="EMBL" id="KAF7632907.1"/>
    </source>
</evidence>
<reference evidence="1" key="1">
    <citation type="journal article" date="2020" name="Ecol. Evol.">
        <title>Genome structure and content of the rice root-knot nematode (Meloidogyne graminicola).</title>
        <authorList>
            <person name="Phan N.T."/>
            <person name="Danchin E.G.J."/>
            <person name="Klopp C."/>
            <person name="Perfus-Barbeoch L."/>
            <person name="Kozlowski D.K."/>
            <person name="Koutsovoulos G.D."/>
            <person name="Lopez-Roques C."/>
            <person name="Bouchez O."/>
            <person name="Zahm M."/>
            <person name="Besnard G."/>
            <person name="Bellafiore S."/>
        </authorList>
    </citation>
    <scope>NUCLEOTIDE SEQUENCE</scope>
    <source>
        <strain evidence="1">VN-18</strain>
    </source>
</reference>
<dbReference type="OrthoDB" id="5896165at2759"/>
<proteinExistence type="predicted"/>
<dbReference type="Proteomes" id="UP000605970">
    <property type="component" value="Unassembled WGS sequence"/>
</dbReference>